<accession>A0A1W6L2U7</accession>
<dbReference type="Pfam" id="PF14345">
    <property type="entry name" value="GDYXXLXY"/>
    <property type="match status" value="1"/>
</dbReference>
<evidence type="ECO:0000313" key="1">
    <source>
        <dbReference type="EMBL" id="ARN18547.1"/>
    </source>
</evidence>
<sequence>MSRLSAVIAAAAAEGLVTDTAPPQVNERPWPVVLLTAFGAWFAAVPLCLFLGLLLDVPLRSGAGLYVVGGVSLVGAVAVLRSKRVALFLEQLAVPWLLAGGSLLSLGLVRDLPFRGAMAVLALLSVAVAVAVPRAWLRACLGAATAVFIGLALAAEGGAVGGWWTLQALLAVALFVVALEDRLRPAAAAALEAALPGWLAATLAGLAVWSGWTFMAGSVMPGVAGGTLARADTLLQGLSAVFAVAAVGLVARRWPAVRRPALAVAAAAIVGLAGTMAALGSVLLAVAACAVTGRWRLLGLAALAAAWIIGAFYYQLDWGLADKALLLAAAAAVFGGVAWRLGVPGLARRTPAGTPPRRFGLPAVLVLVTVGLSLAVVNVGIARKEAVIAHGRTVLVELAPVDPRSLMQGDYMRLNFRLPAVPVEPGPGDLPPHVVMQVDERGVATPLRIELAGEEAPVLSPSDVRIALVPKDGRWVLVTDAWFFKEGHAERFATAKYGEFRVTADGEALLVGLRDARLSPISP</sequence>
<dbReference type="EMBL" id="CP015118">
    <property type="protein sequence ID" value="ARN18547.1"/>
    <property type="molecule type" value="Genomic_DNA"/>
</dbReference>
<dbReference type="Pfam" id="PF14351">
    <property type="entry name" value="DUF4401"/>
    <property type="match status" value="1"/>
</dbReference>
<keyword evidence="2" id="KW-1185">Reference proteome</keyword>
<proteinExistence type="predicted"/>
<dbReference type="KEGG" id="rgu:A4W93_00665"/>
<organism evidence="1 2">
    <name type="scientific">Piscinibacter gummiphilus</name>
    <dbReference type="NCBI Taxonomy" id="946333"/>
    <lineage>
        <taxon>Bacteria</taxon>
        <taxon>Pseudomonadati</taxon>
        <taxon>Pseudomonadota</taxon>
        <taxon>Betaproteobacteria</taxon>
        <taxon>Burkholderiales</taxon>
        <taxon>Sphaerotilaceae</taxon>
        <taxon>Piscinibacter</taxon>
    </lineage>
</organism>
<evidence type="ECO:0000313" key="2">
    <source>
        <dbReference type="Proteomes" id="UP000193427"/>
    </source>
</evidence>
<dbReference type="STRING" id="946333.A4W93_00665"/>
<dbReference type="Proteomes" id="UP000193427">
    <property type="component" value="Chromosome"/>
</dbReference>
<dbReference type="InterPro" id="IPR025513">
    <property type="entry name" value="DUF4401"/>
</dbReference>
<gene>
    <name evidence="1" type="ORF">A4W93_00665</name>
</gene>
<dbReference type="RefSeq" id="WP_085748778.1">
    <property type="nucleotide sequence ID" value="NZ_BSPR01000010.1"/>
</dbReference>
<name>A0A1W6L2U7_9BURK</name>
<dbReference type="InterPro" id="IPR025833">
    <property type="entry name" value="GDYXXLXY"/>
</dbReference>
<dbReference type="OrthoDB" id="4868247at2"/>
<protein>
    <submittedName>
        <fullName evidence="1">Uncharacterized protein</fullName>
    </submittedName>
</protein>
<reference evidence="1 2" key="1">
    <citation type="submission" date="2016-04" db="EMBL/GenBank/DDBJ databases">
        <title>Complete genome sequence of natural rubber-degrading, novel Gram-negative bacterium, Rhizobacter gummiphilus strain NS21.</title>
        <authorList>
            <person name="Tabata M."/>
            <person name="Kasai D."/>
            <person name="Fukuda M."/>
        </authorList>
    </citation>
    <scope>NUCLEOTIDE SEQUENCE [LARGE SCALE GENOMIC DNA]</scope>
    <source>
        <strain evidence="1 2">NS21</strain>
    </source>
</reference>
<dbReference type="AlphaFoldDB" id="A0A1W6L2U7"/>